<dbReference type="InterPro" id="IPR012165">
    <property type="entry name" value="Cyt_c3_hydrogenase_gsu"/>
</dbReference>
<dbReference type="PANTHER" id="PTHR43513:SF1">
    <property type="entry name" value="ANAEROBIC SULFITE REDUCTASE SUBUNIT B"/>
    <property type="match status" value="1"/>
</dbReference>
<dbReference type="InterPro" id="IPR001433">
    <property type="entry name" value="OxRdtase_FAD/NAD-bd"/>
</dbReference>
<feature type="binding site" evidence="1">
    <location>
        <position position="238"/>
    </location>
    <ligand>
        <name>[2Fe-2S] cluster</name>
        <dbReference type="ChEBI" id="CHEBI:190135"/>
    </ligand>
</feature>
<dbReference type="GO" id="GO:0016491">
    <property type="term" value="F:oxidoreductase activity"/>
    <property type="evidence" value="ECO:0007669"/>
    <property type="project" value="InterPro"/>
</dbReference>
<keyword evidence="4" id="KW-1185">Reference proteome</keyword>
<dbReference type="PIRSF" id="PIRSF006816">
    <property type="entry name" value="Cyc3_hyd_g"/>
    <property type="match status" value="1"/>
</dbReference>
<dbReference type="SUPFAM" id="SSF63380">
    <property type="entry name" value="Riboflavin synthase domain-like"/>
    <property type="match status" value="1"/>
</dbReference>
<dbReference type="InterPro" id="IPR017927">
    <property type="entry name" value="FAD-bd_FR_type"/>
</dbReference>
<dbReference type="PANTHER" id="PTHR43513">
    <property type="entry name" value="DIHYDROOROTATE DEHYDROGENASE B (NAD(+)), ELECTRON TRANSFER SUBUNIT"/>
    <property type="match status" value="1"/>
</dbReference>
<dbReference type="OrthoDB" id="9796486at2"/>
<dbReference type="GO" id="GO:0050660">
    <property type="term" value="F:flavin adenine dinucleotide binding"/>
    <property type="evidence" value="ECO:0007669"/>
    <property type="project" value="InterPro"/>
</dbReference>
<dbReference type="GO" id="GO:0051537">
    <property type="term" value="F:2 iron, 2 sulfur cluster binding"/>
    <property type="evidence" value="ECO:0007669"/>
    <property type="project" value="UniProtKB-KW"/>
</dbReference>
<dbReference type="PROSITE" id="PS51384">
    <property type="entry name" value="FAD_FR"/>
    <property type="match status" value="1"/>
</dbReference>
<evidence type="ECO:0000313" key="4">
    <source>
        <dbReference type="Proteomes" id="UP000095743"/>
    </source>
</evidence>
<dbReference type="InterPro" id="IPR017938">
    <property type="entry name" value="Riboflavin_synthase-like_b-brl"/>
</dbReference>
<keyword evidence="1" id="KW-0411">Iron-sulfur</keyword>
<protein>
    <submittedName>
        <fullName evidence="3">Anaerobic sulfite reductase subunit B</fullName>
    </submittedName>
</protein>
<dbReference type="InterPro" id="IPR050353">
    <property type="entry name" value="PyrK_electron_transfer"/>
</dbReference>
<dbReference type="SUPFAM" id="SSF52343">
    <property type="entry name" value="Ferredoxin reductase-like, C-terminal NADP-linked domain"/>
    <property type="match status" value="1"/>
</dbReference>
<dbReference type="KEGG" id="gfe:Gferi_11905"/>
<feature type="binding site" evidence="1">
    <location>
        <position position="249"/>
    </location>
    <ligand>
        <name>[2Fe-2S] cluster</name>
        <dbReference type="ChEBI" id="CHEBI:190135"/>
    </ligand>
</feature>
<feature type="domain" description="FAD-binding FR-type" evidence="2">
    <location>
        <begin position="5"/>
        <end position="96"/>
    </location>
</feature>
<name>A0A1D8GH56_9FIRM</name>
<dbReference type="Gene3D" id="2.40.30.10">
    <property type="entry name" value="Translation factors"/>
    <property type="match status" value="1"/>
</dbReference>
<dbReference type="Pfam" id="PF00970">
    <property type="entry name" value="FAD_binding_6"/>
    <property type="match status" value="1"/>
</dbReference>
<dbReference type="Gene3D" id="3.40.50.80">
    <property type="entry name" value="Nucleotide-binding domain of ferredoxin-NADP reductase (FNR) module"/>
    <property type="match status" value="1"/>
</dbReference>
<keyword evidence="1" id="KW-0001">2Fe-2S</keyword>
<dbReference type="PRINTS" id="PR00410">
    <property type="entry name" value="PHEHYDRXLASE"/>
</dbReference>
<comment type="cofactor">
    <cofactor evidence="1">
        <name>[2Fe-2S] cluster</name>
        <dbReference type="ChEBI" id="CHEBI:190135"/>
    </cofactor>
    <text evidence="1">Binds 1 [2Fe-2S] cluster per subunit.</text>
</comment>
<dbReference type="InterPro" id="IPR014260">
    <property type="entry name" value="Sulphite_reductase_B"/>
</dbReference>
<evidence type="ECO:0000256" key="1">
    <source>
        <dbReference type="PIRSR" id="PIRSR006816-2"/>
    </source>
</evidence>
<reference evidence="3 4" key="1">
    <citation type="submission" date="2016-09" db="EMBL/GenBank/DDBJ databases">
        <title>Genomic analysis reveals versatility of anaerobic energy metabolism of Geosporobacter ferrireducens IRF9 of phylum Firmicutes.</title>
        <authorList>
            <person name="Kim S.-J."/>
        </authorList>
    </citation>
    <scope>NUCLEOTIDE SEQUENCE [LARGE SCALE GENOMIC DNA]</scope>
    <source>
        <strain evidence="3 4">IRF9</strain>
    </source>
</reference>
<dbReference type="GO" id="GO:0046872">
    <property type="term" value="F:metal ion binding"/>
    <property type="evidence" value="ECO:0007669"/>
    <property type="project" value="UniProtKB-KW"/>
</dbReference>
<keyword evidence="1" id="KW-0408">Iron</keyword>
<dbReference type="InterPro" id="IPR008333">
    <property type="entry name" value="Cbr1-like_FAD-bd_dom"/>
</dbReference>
<dbReference type="EMBL" id="CP017269">
    <property type="protein sequence ID" value="AOT70236.1"/>
    <property type="molecule type" value="Genomic_DNA"/>
</dbReference>
<dbReference type="NCBIfam" id="TIGR02911">
    <property type="entry name" value="sulfite_red_B"/>
    <property type="match status" value="1"/>
</dbReference>
<dbReference type="AlphaFoldDB" id="A0A1D8GH56"/>
<proteinExistence type="predicted"/>
<feature type="binding site" evidence="1">
    <location>
        <position position="241"/>
    </location>
    <ligand>
        <name>[2Fe-2S] cluster</name>
        <dbReference type="ChEBI" id="CHEBI:190135"/>
    </ligand>
</feature>
<accession>A0A1D8GH56</accession>
<evidence type="ECO:0000259" key="2">
    <source>
        <dbReference type="PROSITE" id="PS51384"/>
    </source>
</evidence>
<gene>
    <name evidence="3" type="ORF">Gferi_11905</name>
</gene>
<organism evidence="3 4">
    <name type="scientific">Geosporobacter ferrireducens</name>
    <dbReference type="NCBI Taxonomy" id="1424294"/>
    <lineage>
        <taxon>Bacteria</taxon>
        <taxon>Bacillati</taxon>
        <taxon>Bacillota</taxon>
        <taxon>Clostridia</taxon>
        <taxon>Peptostreptococcales</taxon>
        <taxon>Thermotaleaceae</taxon>
        <taxon>Geosporobacter</taxon>
    </lineage>
</organism>
<dbReference type="CDD" id="cd06221">
    <property type="entry name" value="sulfite_reductase_like"/>
    <property type="match status" value="1"/>
</dbReference>
<dbReference type="GO" id="GO:0006221">
    <property type="term" value="P:pyrimidine nucleotide biosynthetic process"/>
    <property type="evidence" value="ECO:0007669"/>
    <property type="project" value="InterPro"/>
</dbReference>
<sequence length="265" mass="30102">MNNPYIPKKYEIIDIQHQTDIDYTYRLACDIAPQNGQFVEVSIPKIGEAPISISDFGPGYIDMTIRRVGKVTNYLHDLKIGDSMFLRGPYGNGFSLDQYKGKHLMITAGGTGLAPVKSIINHFHRNPQEIKKLDLLIGFKSSKDILFAEEIEAWKKNEKFNVILTIDRQEEGWTGNVGLVTQYVPALEVLDEDNLEVIIVGPPMMMKFTGLEYLKRNIGEERIWVSFERKMSCGIGKCGHCKIDETYVCLEGPVFNYVKAKQLMD</sequence>
<dbReference type="RefSeq" id="WP_069976757.1">
    <property type="nucleotide sequence ID" value="NZ_CP017269.1"/>
</dbReference>
<feature type="binding site" evidence="1">
    <location>
        <position position="233"/>
    </location>
    <ligand>
        <name>[2Fe-2S] cluster</name>
        <dbReference type="ChEBI" id="CHEBI:190135"/>
    </ligand>
</feature>
<dbReference type="Proteomes" id="UP000095743">
    <property type="component" value="Chromosome"/>
</dbReference>
<dbReference type="STRING" id="1424294.Gferi_11905"/>
<keyword evidence="1" id="KW-0479">Metal-binding</keyword>
<dbReference type="Pfam" id="PF00175">
    <property type="entry name" value="NAD_binding_1"/>
    <property type="match status" value="1"/>
</dbReference>
<dbReference type="InterPro" id="IPR039261">
    <property type="entry name" value="FNR_nucleotide-bd"/>
</dbReference>
<dbReference type="Pfam" id="PF10418">
    <property type="entry name" value="DHODB_Fe-S_bind"/>
    <property type="match status" value="1"/>
</dbReference>
<evidence type="ECO:0000313" key="3">
    <source>
        <dbReference type="EMBL" id="AOT70236.1"/>
    </source>
</evidence>
<dbReference type="InterPro" id="IPR019480">
    <property type="entry name" value="Dihydroorotate_DH_Fe-S-bd"/>
</dbReference>